<dbReference type="InterPro" id="IPR051283">
    <property type="entry name" value="Sec_Metabolite_Acyltrans"/>
</dbReference>
<dbReference type="EMBL" id="RYZI01000458">
    <property type="protein sequence ID" value="RWA05275.1"/>
    <property type="molecule type" value="Genomic_DNA"/>
</dbReference>
<evidence type="ECO:0000313" key="3">
    <source>
        <dbReference type="EMBL" id="RWA05275.1"/>
    </source>
</evidence>
<keyword evidence="1" id="KW-0808">Transferase</keyword>
<dbReference type="PANTHER" id="PTHR31896:SF64">
    <property type="entry name" value="TRICHOTHECENE 3-O-ACETYLTRANSFERASE"/>
    <property type="match status" value="1"/>
</dbReference>
<dbReference type="GO" id="GO:0016740">
    <property type="term" value="F:transferase activity"/>
    <property type="evidence" value="ECO:0007669"/>
    <property type="project" value="UniProtKB-KW"/>
</dbReference>
<dbReference type="InterPro" id="IPR023213">
    <property type="entry name" value="CAT-like_dom_sf"/>
</dbReference>
<evidence type="ECO:0000313" key="4">
    <source>
        <dbReference type="Proteomes" id="UP000286045"/>
    </source>
</evidence>
<comment type="caution">
    <text evidence="3">The sequence shown here is derived from an EMBL/GenBank/DDBJ whole genome shotgun (WGS) entry which is preliminary data.</text>
</comment>
<evidence type="ECO:0000259" key="2">
    <source>
        <dbReference type="Pfam" id="PF22664"/>
    </source>
</evidence>
<keyword evidence="4" id="KW-1185">Reference proteome</keyword>
<proteinExistence type="predicted"/>
<protein>
    <recommendedName>
        <fullName evidence="2">Trichothecene 3-O-acetyltransferase-like N-terminal domain-containing protein</fullName>
    </recommendedName>
</protein>
<gene>
    <name evidence="3" type="ORF">EKO27_g9825</name>
</gene>
<organism evidence="3 4">
    <name type="scientific">Xylaria grammica</name>
    <dbReference type="NCBI Taxonomy" id="363999"/>
    <lineage>
        <taxon>Eukaryota</taxon>
        <taxon>Fungi</taxon>
        <taxon>Dikarya</taxon>
        <taxon>Ascomycota</taxon>
        <taxon>Pezizomycotina</taxon>
        <taxon>Sordariomycetes</taxon>
        <taxon>Xylariomycetidae</taxon>
        <taxon>Xylariales</taxon>
        <taxon>Xylariaceae</taxon>
        <taxon>Xylaria</taxon>
    </lineage>
</organism>
<accession>A0A439CSY1</accession>
<dbReference type="STRING" id="363999.A0A439CSY1"/>
<dbReference type="PANTHER" id="PTHR31896">
    <property type="entry name" value="FAMILY REGULATORY PROTEIN, PUTATIVE (AFU_ORTHOLOGUE AFUA_3G14730)-RELATED"/>
    <property type="match status" value="1"/>
</dbReference>
<dbReference type="Gene3D" id="3.30.559.10">
    <property type="entry name" value="Chloramphenicol acetyltransferase-like domain"/>
    <property type="match status" value="2"/>
</dbReference>
<sequence length="427" mass="46787">MYFFPMPHGISKEKIVHDLSNAVTTVRKAVPWMGSRIINVGKGPGTSGLYKSAKCSLPSPAIDVRDLEEALPAYKDFRERKAPVSMINSRLVTPVAGFPVAFEDSDDNPAHAIRVQANFIQGGLLVAFAIQHNVADAGGFSGFVNMVAAVLHSGTIPPELLEVANRDRRNAVALLKDDEPILNHSQHIRPSLTAQQPLAPPEPASYHVFRFTVANMALIKQMASQREGFDPAVPYISTDDAICAFCWKHFIRVRSGRHDPATVSRFGRQIDGRRLAGLPPTYMGAMAYNVTCSMTFRDLAEAPLSTIASHLRKGLNQANTLYNLRSFATFVAREPDKSKITYAGKFNPKTDVGTSSVRSHTGLFPTFGYLGRPEFIRRPPSVPFASSVIMWPGNPAGDCDAIACLTDSDFEALSADREWNTYVEHIG</sequence>
<dbReference type="Proteomes" id="UP000286045">
    <property type="component" value="Unassembled WGS sequence"/>
</dbReference>
<evidence type="ECO:0000256" key="1">
    <source>
        <dbReference type="ARBA" id="ARBA00022679"/>
    </source>
</evidence>
<feature type="domain" description="Trichothecene 3-O-acetyltransferase-like N-terminal" evidence="2">
    <location>
        <begin position="2"/>
        <end position="146"/>
    </location>
</feature>
<dbReference type="Pfam" id="PF22664">
    <property type="entry name" value="TRI-like_N"/>
    <property type="match status" value="1"/>
</dbReference>
<dbReference type="AlphaFoldDB" id="A0A439CSY1"/>
<dbReference type="InterPro" id="IPR054710">
    <property type="entry name" value="Tri101-like_N"/>
</dbReference>
<name>A0A439CSY1_9PEZI</name>
<reference evidence="3 4" key="1">
    <citation type="submission" date="2018-12" db="EMBL/GenBank/DDBJ databases">
        <title>Draft genome sequence of Xylaria grammica IHI A82.</title>
        <authorList>
            <person name="Buettner E."/>
            <person name="Kellner H."/>
        </authorList>
    </citation>
    <scope>NUCLEOTIDE SEQUENCE [LARGE SCALE GENOMIC DNA]</scope>
    <source>
        <strain evidence="3 4">IHI A82</strain>
    </source>
</reference>